<dbReference type="InterPro" id="IPR043129">
    <property type="entry name" value="ATPase_NBD"/>
</dbReference>
<gene>
    <name evidence="2" type="ORF">LANO_0H13124G</name>
</gene>
<dbReference type="AlphaFoldDB" id="A0A1G4KM99"/>
<evidence type="ECO:0000313" key="3">
    <source>
        <dbReference type="Proteomes" id="UP000189911"/>
    </source>
</evidence>
<dbReference type="EMBL" id="LT598447">
    <property type="protein sequence ID" value="SCV05694.1"/>
    <property type="molecule type" value="Genomic_DNA"/>
</dbReference>
<dbReference type="Proteomes" id="UP000189911">
    <property type="component" value="Chromosome H"/>
</dbReference>
<dbReference type="Gene3D" id="3.90.640.60">
    <property type="match status" value="1"/>
</dbReference>
<proteinExistence type="inferred from homology"/>
<organism evidence="2 3">
    <name type="scientific">Lachancea nothofagi CBS 11611</name>
    <dbReference type="NCBI Taxonomy" id="1266666"/>
    <lineage>
        <taxon>Eukaryota</taxon>
        <taxon>Fungi</taxon>
        <taxon>Dikarya</taxon>
        <taxon>Ascomycota</taxon>
        <taxon>Saccharomycotina</taxon>
        <taxon>Saccharomycetes</taxon>
        <taxon>Saccharomycetales</taxon>
        <taxon>Saccharomycetaceae</taxon>
        <taxon>Lachancea</taxon>
    </lineage>
</organism>
<evidence type="ECO:0000313" key="2">
    <source>
        <dbReference type="EMBL" id="SCV05694.1"/>
    </source>
</evidence>
<dbReference type="SUPFAM" id="SSF53067">
    <property type="entry name" value="Actin-like ATPase domain"/>
    <property type="match status" value="2"/>
</dbReference>
<dbReference type="Pfam" id="PF00022">
    <property type="entry name" value="Actin"/>
    <property type="match status" value="1"/>
</dbReference>
<comment type="similarity">
    <text evidence="1">Belongs to the actin family.</text>
</comment>
<dbReference type="SMART" id="SM00268">
    <property type="entry name" value="ACTIN"/>
    <property type="match status" value="1"/>
</dbReference>
<accession>A0A1G4KM99</accession>
<dbReference type="PANTHER" id="PTHR11937">
    <property type="entry name" value="ACTIN"/>
    <property type="match status" value="1"/>
</dbReference>
<dbReference type="InterPro" id="IPR004000">
    <property type="entry name" value="Actin"/>
</dbReference>
<evidence type="ECO:0000256" key="1">
    <source>
        <dbReference type="RuleBase" id="RU000487"/>
    </source>
</evidence>
<dbReference type="FunFam" id="3.90.640.60:FF:000002">
    <property type="entry name" value="Actin-like protein ARP9"/>
    <property type="match status" value="1"/>
</dbReference>
<sequence length="455" mass="51889">MAPFRQDSYFIIYPGSQHGLVQFGMREETLYPAQLQIPSTVYRTTEGKFTAKEDGNQPVKPLQDGKIMDLDAFLFYIKLVYRSYLAQRSRFGASPEVFDMELSNIPMLMLSHPSWTHFQLEAITQFVFEQLQINNFMFLPSNLACSYALGSLQNCVVIDIHAKGTDVTPILDYIQLTHLYTKVKNGGDLINEELAKLLPQWTPEQIEDLKRSPIFEILSEDVKKTSALNFQPEEDEGTLDVAALITSDRDPREILEEREKDKAGQQESNSELETNVFEDRHGKQTMVGKQRFKGCESLIAEISKAVGRVLSQIDDFHKLRAIWENIVIIGGTTSITGLKEALIQRLMEDHLVEEPDAEKASREQEHLVQATNKKKAKAASSFLSTVDYVQIPTVIRLAKYPDYFPEWKKHGYSELPFLGAQIVAKQGFGHANESFYITRERYEKKGPSSIWDVTF</sequence>
<dbReference type="OrthoDB" id="74201at2759"/>
<name>A0A1G4KM99_9SACH</name>
<protein>
    <submittedName>
        <fullName evidence="2">LANO_0H13124g1_1</fullName>
    </submittedName>
</protein>
<keyword evidence="3" id="KW-1185">Reference proteome</keyword>
<dbReference type="Gene3D" id="3.30.420.40">
    <property type="match status" value="2"/>
</dbReference>
<reference evidence="3" key="1">
    <citation type="submission" date="2016-03" db="EMBL/GenBank/DDBJ databases">
        <authorList>
            <person name="Devillers Hugo."/>
        </authorList>
    </citation>
    <scope>NUCLEOTIDE SEQUENCE [LARGE SCALE GENOMIC DNA]</scope>
</reference>